<keyword evidence="1" id="KW-0472">Membrane</keyword>
<keyword evidence="1" id="KW-0812">Transmembrane</keyword>
<name>A0A7H1BGR6_9ACTN</name>
<dbReference type="AlphaFoldDB" id="A0A7H1BGR6"/>
<accession>A0A7H1BGR6</accession>
<dbReference type="Proteomes" id="UP000516428">
    <property type="component" value="Chromosome"/>
</dbReference>
<proteinExistence type="predicted"/>
<protein>
    <submittedName>
        <fullName evidence="2">Uncharacterized protein</fullName>
    </submittedName>
</protein>
<reference evidence="2 3" key="1">
    <citation type="submission" date="2020-09" db="EMBL/GenBank/DDBJ databases">
        <title>A novel species.</title>
        <authorList>
            <person name="Gao J."/>
        </authorList>
    </citation>
    <scope>NUCLEOTIDE SEQUENCE [LARGE SCALE GENOMIC DNA]</scope>
    <source>
        <strain evidence="2 3">CRXT-Y-14</strain>
    </source>
</reference>
<evidence type="ECO:0000313" key="2">
    <source>
        <dbReference type="EMBL" id="QNS07921.1"/>
    </source>
</evidence>
<sequence length="56" mass="5637">MLIYISMVLGAVSVLCIGVTAKRLATDEVKLGAPALALVTAFTAVALMLTATASGQ</sequence>
<gene>
    <name evidence="2" type="ORF">IAG42_32800</name>
</gene>
<evidence type="ECO:0000313" key="3">
    <source>
        <dbReference type="Proteomes" id="UP000516428"/>
    </source>
</evidence>
<keyword evidence="3" id="KW-1185">Reference proteome</keyword>
<evidence type="ECO:0000256" key="1">
    <source>
        <dbReference type="SAM" id="Phobius"/>
    </source>
</evidence>
<dbReference type="KEGG" id="sxn:IAG42_32800"/>
<keyword evidence="1" id="KW-1133">Transmembrane helix</keyword>
<dbReference type="RefSeq" id="WP_188340582.1">
    <property type="nucleotide sequence ID" value="NZ_CP061281.1"/>
</dbReference>
<dbReference type="EMBL" id="CP061281">
    <property type="protein sequence ID" value="QNS07921.1"/>
    <property type="molecule type" value="Genomic_DNA"/>
</dbReference>
<organism evidence="2 3">
    <name type="scientific">Streptomyces xanthii</name>
    <dbReference type="NCBI Taxonomy" id="2768069"/>
    <lineage>
        <taxon>Bacteria</taxon>
        <taxon>Bacillati</taxon>
        <taxon>Actinomycetota</taxon>
        <taxon>Actinomycetes</taxon>
        <taxon>Kitasatosporales</taxon>
        <taxon>Streptomycetaceae</taxon>
        <taxon>Streptomyces</taxon>
    </lineage>
</organism>
<feature type="transmembrane region" description="Helical" evidence="1">
    <location>
        <begin position="31"/>
        <end position="51"/>
    </location>
</feature>